<accession>A0A977PXK9</accession>
<dbReference type="KEGG" id="wna:KA717_01320"/>
<dbReference type="InterPro" id="IPR007460">
    <property type="entry name" value="BrnT_toxin"/>
</dbReference>
<dbReference type="EMBL" id="CP073041">
    <property type="protein sequence ID" value="UXE61645.1"/>
    <property type="molecule type" value="Genomic_DNA"/>
</dbReference>
<evidence type="ECO:0000313" key="1">
    <source>
        <dbReference type="EMBL" id="UXE61645.1"/>
    </source>
</evidence>
<dbReference type="InterPro" id="IPR038573">
    <property type="entry name" value="BrnT_sf"/>
</dbReference>
<dbReference type="Pfam" id="PF04365">
    <property type="entry name" value="BrnT_toxin"/>
    <property type="match status" value="1"/>
</dbReference>
<organism evidence="1">
    <name type="scientific">Woronichinia naegeliana WA131</name>
    <dbReference type="NCBI Taxonomy" id="2824559"/>
    <lineage>
        <taxon>Bacteria</taxon>
        <taxon>Bacillati</taxon>
        <taxon>Cyanobacteriota</taxon>
        <taxon>Cyanophyceae</taxon>
        <taxon>Synechococcales</taxon>
        <taxon>Coelosphaeriaceae</taxon>
        <taxon>Woronichinia</taxon>
    </lineage>
</organism>
<name>A0A977PXK9_9CYAN</name>
<proteinExistence type="predicted"/>
<gene>
    <name evidence="1" type="ORF">KA717_01320</name>
</gene>
<dbReference type="AlphaFoldDB" id="A0A977PXK9"/>
<protein>
    <submittedName>
        <fullName evidence="1">BrnT family toxin</fullName>
    </submittedName>
</protein>
<dbReference type="Gene3D" id="3.10.450.530">
    <property type="entry name" value="Ribonuclease toxin, BrnT, of type II toxin-antitoxin system"/>
    <property type="match status" value="1"/>
</dbReference>
<sequence>MKIESIVCPEYIEEKLQVKHGVTRHEAEQVLHNFPRFRFVEKGHTVGENVYVAFGQTIEGRYLSVFFIYKPEARTAIIVSTRDMSRKERKAYERK</sequence>
<dbReference type="Proteomes" id="UP001065613">
    <property type="component" value="Chromosome"/>
</dbReference>
<reference evidence="1" key="1">
    <citation type="submission" date="2021-04" db="EMBL/GenBank/DDBJ databases">
        <title>Genome sequence of Woronichinia naegeliana from Washington state freshwater lake bloom.</title>
        <authorList>
            <person name="Dreher T.W."/>
        </authorList>
    </citation>
    <scope>NUCLEOTIDE SEQUENCE</scope>
    <source>
        <strain evidence="1">WA131</strain>
    </source>
</reference>